<evidence type="ECO:0000256" key="3">
    <source>
        <dbReference type="ARBA" id="ARBA00022643"/>
    </source>
</evidence>
<gene>
    <name evidence="6" type="ORF">ABIE13_002817</name>
</gene>
<evidence type="ECO:0000256" key="1">
    <source>
        <dbReference type="ARBA" id="ARBA00001917"/>
    </source>
</evidence>
<name>A0ABV2Q9I2_9BURK</name>
<evidence type="ECO:0000256" key="4">
    <source>
        <dbReference type="ARBA" id="ARBA00038054"/>
    </source>
</evidence>
<keyword evidence="7" id="KW-1185">Reference proteome</keyword>
<protein>
    <submittedName>
        <fullName evidence="6">Flavin reductase (DIM6/NTAB) family NADH-FMN oxidoreductase RutF</fullName>
    </submittedName>
</protein>
<dbReference type="SUPFAM" id="SSF50475">
    <property type="entry name" value="FMN-binding split barrel"/>
    <property type="match status" value="1"/>
</dbReference>
<dbReference type="SMART" id="SM00903">
    <property type="entry name" value="Flavin_Reduct"/>
    <property type="match status" value="1"/>
</dbReference>
<evidence type="ECO:0000256" key="2">
    <source>
        <dbReference type="ARBA" id="ARBA00022630"/>
    </source>
</evidence>
<evidence type="ECO:0000259" key="5">
    <source>
        <dbReference type="SMART" id="SM00903"/>
    </source>
</evidence>
<comment type="similarity">
    <text evidence="4">Belongs to the flavoredoxin family.</text>
</comment>
<dbReference type="Pfam" id="PF01613">
    <property type="entry name" value="Flavin_Reduct"/>
    <property type="match status" value="1"/>
</dbReference>
<accession>A0ABV2Q9I2</accession>
<reference evidence="6 7" key="1">
    <citation type="submission" date="2024-06" db="EMBL/GenBank/DDBJ databases">
        <title>Sorghum-associated microbial communities from plants grown in Nebraska, USA.</title>
        <authorList>
            <person name="Schachtman D."/>
        </authorList>
    </citation>
    <scope>NUCLEOTIDE SEQUENCE [LARGE SCALE GENOMIC DNA]</scope>
    <source>
        <strain evidence="6 7">2709</strain>
    </source>
</reference>
<comment type="cofactor">
    <cofactor evidence="1">
        <name>FMN</name>
        <dbReference type="ChEBI" id="CHEBI:58210"/>
    </cofactor>
</comment>
<dbReference type="PANTHER" id="PTHR33798:SF5">
    <property type="entry name" value="FLAVIN REDUCTASE LIKE DOMAIN-CONTAINING PROTEIN"/>
    <property type="match status" value="1"/>
</dbReference>
<proteinExistence type="inferred from homology"/>
<dbReference type="RefSeq" id="WP_354444309.1">
    <property type="nucleotide sequence ID" value="NZ_JBEPSH010000005.1"/>
</dbReference>
<keyword evidence="2" id="KW-0285">Flavoprotein</keyword>
<dbReference type="EMBL" id="JBEPSH010000005">
    <property type="protein sequence ID" value="MET4577706.1"/>
    <property type="molecule type" value="Genomic_DNA"/>
</dbReference>
<sequence length="212" mass="22584">MYFDFGAQPAQTNYNLLTATVTPRPIAWVTTRSSTGVLNAAPYSFFNVMGHQPPTVALGMMRHASGSLKDTAANILETGEFVVNLVPESLVQQMNQTCADYPSDVNELEQAGLVALPARHVKAPLIKGSPVSLECVALTSLVTGPHQTVVIGRVLAAHIDDALVLDAEQGFVNTPALGLISRMHGGGWYARSTDLFQVARPVEPQMTVGQGS</sequence>
<evidence type="ECO:0000313" key="7">
    <source>
        <dbReference type="Proteomes" id="UP001549320"/>
    </source>
</evidence>
<feature type="domain" description="Flavin reductase like" evidence="5">
    <location>
        <begin position="19"/>
        <end position="173"/>
    </location>
</feature>
<dbReference type="InterPro" id="IPR002563">
    <property type="entry name" value="Flavin_Rdtase-like_dom"/>
</dbReference>
<dbReference type="PANTHER" id="PTHR33798">
    <property type="entry name" value="FLAVOPROTEIN OXYGENASE"/>
    <property type="match status" value="1"/>
</dbReference>
<comment type="caution">
    <text evidence="6">The sequence shown here is derived from an EMBL/GenBank/DDBJ whole genome shotgun (WGS) entry which is preliminary data.</text>
</comment>
<organism evidence="6 7">
    <name type="scientific">Ottowia thiooxydans</name>
    <dbReference type="NCBI Taxonomy" id="219182"/>
    <lineage>
        <taxon>Bacteria</taxon>
        <taxon>Pseudomonadati</taxon>
        <taxon>Pseudomonadota</taxon>
        <taxon>Betaproteobacteria</taxon>
        <taxon>Burkholderiales</taxon>
        <taxon>Comamonadaceae</taxon>
        <taxon>Ottowia</taxon>
    </lineage>
</organism>
<dbReference type="Proteomes" id="UP001549320">
    <property type="component" value="Unassembled WGS sequence"/>
</dbReference>
<dbReference type="Gene3D" id="2.30.110.10">
    <property type="entry name" value="Electron Transport, Fmn-binding Protein, Chain A"/>
    <property type="match status" value="1"/>
</dbReference>
<evidence type="ECO:0000313" key="6">
    <source>
        <dbReference type="EMBL" id="MET4577706.1"/>
    </source>
</evidence>
<dbReference type="InterPro" id="IPR012349">
    <property type="entry name" value="Split_barrel_FMN-bd"/>
</dbReference>
<keyword evidence="3" id="KW-0288">FMN</keyword>